<organism evidence="2 3">
    <name type="scientific">Eucalyptus globulus</name>
    <name type="common">Tasmanian blue gum</name>
    <dbReference type="NCBI Taxonomy" id="34317"/>
    <lineage>
        <taxon>Eukaryota</taxon>
        <taxon>Viridiplantae</taxon>
        <taxon>Streptophyta</taxon>
        <taxon>Embryophyta</taxon>
        <taxon>Tracheophyta</taxon>
        <taxon>Spermatophyta</taxon>
        <taxon>Magnoliopsida</taxon>
        <taxon>eudicotyledons</taxon>
        <taxon>Gunneridae</taxon>
        <taxon>Pentapetalae</taxon>
        <taxon>rosids</taxon>
        <taxon>malvids</taxon>
        <taxon>Myrtales</taxon>
        <taxon>Myrtaceae</taxon>
        <taxon>Myrtoideae</taxon>
        <taxon>Eucalypteae</taxon>
        <taxon>Eucalyptus</taxon>
    </lineage>
</organism>
<dbReference type="AlphaFoldDB" id="A0ABD3JYB6"/>
<protein>
    <submittedName>
        <fullName evidence="2">Uncharacterized protein</fullName>
    </submittedName>
</protein>
<evidence type="ECO:0000313" key="2">
    <source>
        <dbReference type="EMBL" id="KAL3732889.1"/>
    </source>
</evidence>
<accession>A0ABD3JYB6</accession>
<gene>
    <name evidence="2" type="ORF">ACJRO7_022411</name>
</gene>
<feature type="compositionally biased region" description="Basic and acidic residues" evidence="1">
    <location>
        <begin position="37"/>
        <end position="50"/>
    </location>
</feature>
<feature type="compositionally biased region" description="Basic and acidic residues" evidence="1">
    <location>
        <begin position="87"/>
        <end position="102"/>
    </location>
</feature>
<sequence length="102" mass="11185">MDGEIGFALRLTASKAPAQIVNKNTKMGWVVGLFLAPEREASSETNREESVLQIRNRHAKKEEKKDKPTSGGGGEGKNRNSRASAVKSHDAEKSMDIIKDTF</sequence>
<name>A0ABD3JYB6_EUCGL</name>
<keyword evidence="3" id="KW-1185">Reference proteome</keyword>
<dbReference type="EMBL" id="JBJKBG010000006">
    <property type="protein sequence ID" value="KAL3732889.1"/>
    <property type="molecule type" value="Genomic_DNA"/>
</dbReference>
<evidence type="ECO:0000256" key="1">
    <source>
        <dbReference type="SAM" id="MobiDB-lite"/>
    </source>
</evidence>
<evidence type="ECO:0000313" key="3">
    <source>
        <dbReference type="Proteomes" id="UP001634007"/>
    </source>
</evidence>
<proteinExistence type="predicted"/>
<reference evidence="2 3" key="1">
    <citation type="submission" date="2024-11" db="EMBL/GenBank/DDBJ databases">
        <title>Chromosome-level genome assembly of Eucalyptus globulus Labill. provides insights into its genome evolution.</title>
        <authorList>
            <person name="Li X."/>
        </authorList>
    </citation>
    <scope>NUCLEOTIDE SEQUENCE [LARGE SCALE GENOMIC DNA]</scope>
    <source>
        <strain evidence="2">CL2024</strain>
        <tissue evidence="2">Fresh tender leaves</tissue>
    </source>
</reference>
<dbReference type="Proteomes" id="UP001634007">
    <property type="component" value="Unassembled WGS sequence"/>
</dbReference>
<comment type="caution">
    <text evidence="2">The sequence shown here is derived from an EMBL/GenBank/DDBJ whole genome shotgun (WGS) entry which is preliminary data.</text>
</comment>
<feature type="region of interest" description="Disordered" evidence="1">
    <location>
        <begin position="37"/>
        <end position="102"/>
    </location>
</feature>